<dbReference type="PANTHER" id="PTHR28189">
    <property type="entry name" value="GUANINE NUCLEOTIDE-BINDING PROTEIN SUBUNIT GAMMA"/>
    <property type="match status" value="1"/>
</dbReference>
<keyword evidence="13" id="KW-1185">Reference proteome</keyword>
<accession>A0A9P8Q918</accession>
<evidence type="ECO:0000256" key="5">
    <source>
        <dbReference type="ARBA" id="ARBA00023136"/>
    </source>
</evidence>
<evidence type="ECO:0000256" key="9">
    <source>
        <dbReference type="ARBA" id="ARBA00023289"/>
    </source>
</evidence>
<evidence type="ECO:0000313" key="12">
    <source>
        <dbReference type="EMBL" id="KAH3685290.1"/>
    </source>
</evidence>
<evidence type="ECO:0000256" key="2">
    <source>
        <dbReference type="ARBA" id="ARBA00007431"/>
    </source>
</evidence>
<dbReference type="GO" id="GO:0005834">
    <property type="term" value="C:heterotrimeric G-protein complex"/>
    <property type="evidence" value="ECO:0007669"/>
    <property type="project" value="TreeGrafter"/>
</dbReference>
<dbReference type="Gene3D" id="4.10.260.10">
    <property type="entry name" value="Transducin (heterotrimeric G protein), gamma chain"/>
    <property type="match status" value="1"/>
</dbReference>
<evidence type="ECO:0000313" key="13">
    <source>
        <dbReference type="Proteomes" id="UP000774326"/>
    </source>
</evidence>
<keyword evidence="6" id="KW-0564">Palmitate</keyword>
<proteinExistence type="inferred from homology"/>
<dbReference type="GO" id="GO:0031681">
    <property type="term" value="F:G-protein beta-subunit binding"/>
    <property type="evidence" value="ECO:0007669"/>
    <property type="project" value="InterPro"/>
</dbReference>
<dbReference type="GO" id="GO:0000750">
    <property type="term" value="P:pheromone-dependent signal transduction involved in conjugation with cellular fusion"/>
    <property type="evidence" value="ECO:0007669"/>
    <property type="project" value="InterPro"/>
</dbReference>
<protein>
    <recommendedName>
        <fullName evidence="3">Guanine nucleotide-binding protein subunit gamma</fullName>
    </recommendedName>
</protein>
<dbReference type="SMART" id="SM01224">
    <property type="entry name" value="G_gamma"/>
    <property type="match status" value="1"/>
</dbReference>
<comment type="subcellular location">
    <subcellularLocation>
        <location evidence="1">Membrane</location>
    </subcellularLocation>
</comment>
<dbReference type="OrthoDB" id="3980512at2759"/>
<evidence type="ECO:0000256" key="10">
    <source>
        <dbReference type="SAM" id="MobiDB-lite"/>
    </source>
</evidence>
<reference evidence="12" key="1">
    <citation type="journal article" date="2021" name="Open Biol.">
        <title>Shared evolutionary footprints suggest mitochondrial oxidative damage underlies multiple complex I losses in fungi.</title>
        <authorList>
            <person name="Schikora-Tamarit M.A."/>
            <person name="Marcet-Houben M."/>
            <person name="Nosek J."/>
            <person name="Gabaldon T."/>
        </authorList>
    </citation>
    <scope>NUCLEOTIDE SEQUENCE</scope>
    <source>
        <strain evidence="12">CBS2887</strain>
    </source>
</reference>
<comment type="similarity">
    <text evidence="2">Belongs to the G protein gamma family.</text>
</comment>
<reference evidence="12" key="2">
    <citation type="submission" date="2021-01" db="EMBL/GenBank/DDBJ databases">
        <authorList>
            <person name="Schikora-Tamarit M.A."/>
        </authorList>
    </citation>
    <scope>NUCLEOTIDE SEQUENCE</scope>
    <source>
        <strain evidence="12">CBS2887</strain>
    </source>
</reference>
<keyword evidence="9" id="KW-0636">Prenylation</keyword>
<evidence type="ECO:0000256" key="1">
    <source>
        <dbReference type="ARBA" id="ARBA00004370"/>
    </source>
</evidence>
<sequence length="114" mass="12577">MSQPSTPILAGQPNNPKLNQIQQKLLTLKLKRINELNTNLKDLLNKDRIYASNASYLTINYVTNTKDYTIPEVWGSLNPGENPFRGNNQIRGRQNQNSKNGGGGDGDAGCCSIM</sequence>
<evidence type="ECO:0000256" key="7">
    <source>
        <dbReference type="ARBA" id="ARBA00023224"/>
    </source>
</evidence>
<dbReference type="EMBL" id="JAEUBG010002063">
    <property type="protein sequence ID" value="KAH3685290.1"/>
    <property type="molecule type" value="Genomic_DNA"/>
</dbReference>
<feature type="domain" description="G protein gamma" evidence="11">
    <location>
        <begin position="26"/>
        <end position="114"/>
    </location>
</feature>
<feature type="compositionally biased region" description="Low complexity" evidence="10">
    <location>
        <begin position="85"/>
        <end position="97"/>
    </location>
</feature>
<evidence type="ECO:0000259" key="11">
    <source>
        <dbReference type="SMART" id="SM01224"/>
    </source>
</evidence>
<dbReference type="PANTHER" id="PTHR28189:SF1">
    <property type="entry name" value="GUANINE NUCLEOTIDE-BINDING PROTEIN SUBUNIT GAMMA"/>
    <property type="match status" value="1"/>
</dbReference>
<name>A0A9P8Q918_WICPI</name>
<dbReference type="Proteomes" id="UP000774326">
    <property type="component" value="Unassembled WGS sequence"/>
</dbReference>
<evidence type="ECO:0000256" key="8">
    <source>
        <dbReference type="ARBA" id="ARBA00023288"/>
    </source>
</evidence>
<dbReference type="GO" id="GO:0007186">
    <property type="term" value="P:G protein-coupled receptor signaling pathway"/>
    <property type="evidence" value="ECO:0007669"/>
    <property type="project" value="InterPro"/>
</dbReference>
<keyword evidence="4" id="KW-0488">Methylation</keyword>
<dbReference type="AlphaFoldDB" id="A0A9P8Q918"/>
<gene>
    <name evidence="12" type="ORF">WICPIJ_003764</name>
</gene>
<evidence type="ECO:0000256" key="6">
    <source>
        <dbReference type="ARBA" id="ARBA00023139"/>
    </source>
</evidence>
<keyword evidence="8" id="KW-0449">Lipoprotein</keyword>
<comment type="caution">
    <text evidence="12">The sequence shown here is derived from an EMBL/GenBank/DDBJ whole genome shotgun (WGS) entry which is preliminary data.</text>
</comment>
<dbReference type="InterPro" id="IPR036284">
    <property type="entry name" value="GGL_sf"/>
</dbReference>
<dbReference type="InterPro" id="IPR041848">
    <property type="entry name" value="Ste18_fungal"/>
</dbReference>
<dbReference type="InterPro" id="IPR015898">
    <property type="entry name" value="G-protein_gamma-like_dom"/>
</dbReference>
<organism evidence="12 13">
    <name type="scientific">Wickerhamomyces pijperi</name>
    <name type="common">Yeast</name>
    <name type="synonym">Pichia pijperi</name>
    <dbReference type="NCBI Taxonomy" id="599730"/>
    <lineage>
        <taxon>Eukaryota</taxon>
        <taxon>Fungi</taxon>
        <taxon>Dikarya</taxon>
        <taxon>Ascomycota</taxon>
        <taxon>Saccharomycotina</taxon>
        <taxon>Saccharomycetes</taxon>
        <taxon>Phaffomycetales</taxon>
        <taxon>Wickerhamomycetaceae</taxon>
        <taxon>Wickerhamomyces</taxon>
    </lineage>
</organism>
<keyword evidence="5" id="KW-0472">Membrane</keyword>
<evidence type="ECO:0000256" key="4">
    <source>
        <dbReference type="ARBA" id="ARBA00022481"/>
    </source>
</evidence>
<evidence type="ECO:0000256" key="3">
    <source>
        <dbReference type="ARBA" id="ARBA00016111"/>
    </source>
</evidence>
<dbReference type="Pfam" id="PF00631">
    <property type="entry name" value="G-gamma"/>
    <property type="match status" value="1"/>
</dbReference>
<feature type="region of interest" description="Disordered" evidence="10">
    <location>
        <begin position="77"/>
        <end position="108"/>
    </location>
</feature>
<keyword evidence="7" id="KW-0807">Transducer</keyword>